<keyword evidence="1" id="KW-0472">Membrane</keyword>
<dbReference type="RefSeq" id="WP_045928486.1">
    <property type="nucleotide sequence ID" value="NZ_JBHSZS010000026.1"/>
</dbReference>
<gene>
    <name evidence="2" type="ORF">JF76_14890</name>
</gene>
<dbReference type="Proteomes" id="UP000033533">
    <property type="component" value="Unassembled WGS sequence"/>
</dbReference>
<dbReference type="Pfam" id="PF11457">
    <property type="entry name" value="DUF3021"/>
    <property type="match status" value="1"/>
</dbReference>
<keyword evidence="1" id="KW-1133">Transmembrane helix</keyword>
<proteinExistence type="predicted"/>
<dbReference type="PATRIC" id="fig|1218493.3.peg.1561"/>
<evidence type="ECO:0000313" key="3">
    <source>
        <dbReference type="Proteomes" id="UP000033533"/>
    </source>
</evidence>
<protein>
    <recommendedName>
        <fullName evidence="4">DUF3021 domain-containing protein</fullName>
    </recommendedName>
</protein>
<feature type="transmembrane region" description="Helical" evidence="1">
    <location>
        <begin position="90"/>
        <end position="109"/>
    </location>
</feature>
<dbReference type="STRING" id="1218493.JF76_14890"/>
<evidence type="ECO:0000256" key="1">
    <source>
        <dbReference type="SAM" id="Phobius"/>
    </source>
</evidence>
<organism evidence="2 3">
    <name type="scientific">Lactobacillus kullabergensis</name>
    <dbReference type="NCBI Taxonomy" id="1218493"/>
    <lineage>
        <taxon>Bacteria</taxon>
        <taxon>Bacillati</taxon>
        <taxon>Bacillota</taxon>
        <taxon>Bacilli</taxon>
        <taxon>Lactobacillales</taxon>
        <taxon>Lactobacillaceae</taxon>
        <taxon>Lactobacillus</taxon>
    </lineage>
</organism>
<dbReference type="AlphaFoldDB" id="A0A0F4L882"/>
<reference evidence="2 3" key="1">
    <citation type="submission" date="2014-12" db="EMBL/GenBank/DDBJ databases">
        <title>Comparative genomics of the lactic acid bacteria isolated from the honey bee gut.</title>
        <authorList>
            <person name="Ellegaard K.M."/>
            <person name="Tamarit D."/>
            <person name="Javelind E."/>
            <person name="Olofsson T."/>
            <person name="Andersson S.G."/>
            <person name="Vasquez A."/>
        </authorList>
    </citation>
    <scope>NUCLEOTIDE SEQUENCE [LARGE SCALE GENOMIC DNA]</scope>
    <source>
        <strain evidence="2 3">Biut2</strain>
    </source>
</reference>
<keyword evidence="1" id="KW-0812">Transmembrane</keyword>
<feature type="transmembrane region" description="Helical" evidence="1">
    <location>
        <begin position="7"/>
        <end position="29"/>
    </location>
</feature>
<feature type="transmembrane region" description="Helical" evidence="1">
    <location>
        <begin position="35"/>
        <end position="56"/>
    </location>
</feature>
<name>A0A0F4L882_9LACO</name>
<evidence type="ECO:0008006" key="4">
    <source>
        <dbReference type="Google" id="ProtNLM"/>
    </source>
</evidence>
<accession>A0A0F4L882</accession>
<dbReference type="EMBL" id="JXBY01000025">
    <property type="protein sequence ID" value="KJY54469.1"/>
    <property type="molecule type" value="Genomic_DNA"/>
</dbReference>
<comment type="caution">
    <text evidence="2">The sequence shown here is derived from an EMBL/GenBank/DDBJ whole genome shotgun (WGS) entry which is preliminary data.</text>
</comment>
<evidence type="ECO:0000313" key="2">
    <source>
        <dbReference type="EMBL" id="KJY54469.1"/>
    </source>
</evidence>
<dbReference type="OrthoDB" id="2320599at2"/>
<dbReference type="InterPro" id="IPR021560">
    <property type="entry name" value="DUF3021"/>
</dbReference>
<sequence length="129" mass="14491">MRKLSNFINYFFTGVGFGAATYLIILTFASPSIPTRLGVISVLIISGLIGILSMIFAMDVPPAIAFSVHIIGTFLLVLLMCWINKWPIDFWLVGVFVLVYIVIWLIIILSQRQTVKEINSSIKKRNAKK</sequence>
<feature type="transmembrane region" description="Helical" evidence="1">
    <location>
        <begin position="63"/>
        <end position="84"/>
    </location>
</feature>
<dbReference type="HOGENOM" id="CLU_142172_2_0_9"/>